<evidence type="ECO:0000259" key="11">
    <source>
        <dbReference type="Pfam" id="PF25597"/>
    </source>
</evidence>
<accession>A0AAV0F101</accession>
<dbReference type="InterPro" id="IPR039537">
    <property type="entry name" value="Retrotran_Ty1/copia-like"/>
</dbReference>
<keyword evidence="8" id="KW-0808">Transferase</keyword>
<comment type="caution">
    <text evidence="12">The sequence shown here is derived from an EMBL/GenBank/DDBJ whole genome shotgun (WGS) entry which is preliminary data.</text>
</comment>
<keyword evidence="8" id="KW-0548">Nucleotidyltransferase</keyword>
<reference evidence="12" key="1">
    <citation type="submission" date="2022-07" db="EMBL/GenBank/DDBJ databases">
        <authorList>
            <person name="Macas J."/>
            <person name="Novak P."/>
            <person name="Neumann P."/>
        </authorList>
    </citation>
    <scope>NUCLEOTIDE SEQUENCE</scope>
</reference>
<dbReference type="GO" id="GO:0003887">
    <property type="term" value="F:DNA-directed DNA polymerase activity"/>
    <property type="evidence" value="ECO:0007669"/>
    <property type="project" value="UniProtKB-KW"/>
</dbReference>
<dbReference type="GO" id="GO:0003964">
    <property type="term" value="F:RNA-directed DNA polymerase activity"/>
    <property type="evidence" value="ECO:0007669"/>
    <property type="project" value="UniProtKB-KW"/>
</dbReference>
<dbReference type="PANTHER" id="PTHR42648:SF11">
    <property type="entry name" value="TRANSPOSON TY4-P GAG-POL POLYPROTEIN"/>
    <property type="match status" value="1"/>
</dbReference>
<feature type="transmembrane region" description="Helical" evidence="10">
    <location>
        <begin position="229"/>
        <end position="253"/>
    </location>
</feature>
<evidence type="ECO:0000313" key="13">
    <source>
        <dbReference type="Proteomes" id="UP001152523"/>
    </source>
</evidence>
<keyword evidence="1" id="KW-0540">Nuclease</keyword>
<dbReference type="GO" id="GO:0004519">
    <property type="term" value="F:endonuclease activity"/>
    <property type="evidence" value="ECO:0007669"/>
    <property type="project" value="UniProtKB-KW"/>
</dbReference>
<feature type="domain" description="Retroviral polymerase SH3-like" evidence="11">
    <location>
        <begin position="80"/>
        <end position="136"/>
    </location>
</feature>
<keyword evidence="4" id="KW-0378">Hydrolase</keyword>
<gene>
    <name evidence="12" type="ORF">CEPIT_LOCUS29629</name>
</gene>
<dbReference type="GO" id="GO:0015074">
    <property type="term" value="P:DNA integration"/>
    <property type="evidence" value="ECO:0007669"/>
    <property type="project" value="UniProtKB-KW"/>
</dbReference>
<evidence type="ECO:0000256" key="9">
    <source>
        <dbReference type="ARBA" id="ARBA00023172"/>
    </source>
</evidence>
<keyword evidence="5" id="KW-0460">Magnesium</keyword>
<evidence type="ECO:0000313" key="12">
    <source>
        <dbReference type="EMBL" id="CAH9129163.1"/>
    </source>
</evidence>
<keyword evidence="10" id="KW-0812">Transmembrane</keyword>
<keyword evidence="3" id="KW-0255">Endonuclease</keyword>
<organism evidence="12 13">
    <name type="scientific">Cuscuta epithymum</name>
    <dbReference type="NCBI Taxonomy" id="186058"/>
    <lineage>
        <taxon>Eukaryota</taxon>
        <taxon>Viridiplantae</taxon>
        <taxon>Streptophyta</taxon>
        <taxon>Embryophyta</taxon>
        <taxon>Tracheophyta</taxon>
        <taxon>Spermatophyta</taxon>
        <taxon>Magnoliopsida</taxon>
        <taxon>eudicotyledons</taxon>
        <taxon>Gunneridae</taxon>
        <taxon>Pentapetalae</taxon>
        <taxon>asterids</taxon>
        <taxon>lamiids</taxon>
        <taxon>Solanales</taxon>
        <taxon>Convolvulaceae</taxon>
        <taxon>Cuscuteae</taxon>
        <taxon>Cuscuta</taxon>
        <taxon>Cuscuta subgen. Cuscuta</taxon>
    </lineage>
</organism>
<keyword evidence="10" id="KW-0472">Membrane</keyword>
<keyword evidence="10" id="KW-1133">Transmembrane helix</keyword>
<proteinExistence type="predicted"/>
<keyword evidence="2" id="KW-0479">Metal-binding</keyword>
<keyword evidence="6" id="KW-0229">DNA integration</keyword>
<evidence type="ECO:0000256" key="5">
    <source>
        <dbReference type="ARBA" id="ARBA00022842"/>
    </source>
</evidence>
<dbReference type="Proteomes" id="UP001152523">
    <property type="component" value="Unassembled WGS sequence"/>
</dbReference>
<dbReference type="GO" id="GO:0006310">
    <property type="term" value="P:DNA recombination"/>
    <property type="evidence" value="ECO:0007669"/>
    <property type="project" value="UniProtKB-KW"/>
</dbReference>
<dbReference type="EMBL" id="CAMAPF010000955">
    <property type="protein sequence ID" value="CAH9129163.1"/>
    <property type="molecule type" value="Genomic_DNA"/>
</dbReference>
<protein>
    <recommendedName>
        <fullName evidence="11">Retroviral polymerase SH3-like domain-containing protein</fullName>
    </recommendedName>
</protein>
<evidence type="ECO:0000256" key="3">
    <source>
        <dbReference type="ARBA" id="ARBA00022759"/>
    </source>
</evidence>
<dbReference type="Pfam" id="PF25597">
    <property type="entry name" value="SH3_retrovirus"/>
    <property type="match status" value="1"/>
</dbReference>
<dbReference type="AlphaFoldDB" id="A0AAV0F101"/>
<feature type="transmembrane region" description="Helical" evidence="10">
    <location>
        <begin position="273"/>
        <end position="290"/>
    </location>
</feature>
<evidence type="ECO:0000256" key="8">
    <source>
        <dbReference type="ARBA" id="ARBA00022932"/>
    </source>
</evidence>
<keyword evidence="13" id="KW-1185">Reference proteome</keyword>
<name>A0AAV0F101_9ASTE</name>
<keyword evidence="9" id="KW-0233">DNA recombination</keyword>
<sequence length="325" mass="37346">MTAHQLHGFLRKLQEMKEETRSTWRVLASSGLSNKFWGEAICYAVDLINLSPSVPLRGKCPESVFMGKPLNLPNLRVFGCVAYVNRVNDKSEPRTTEYVFLGYHDCMKGYRLWCRSETCFNVLMSRNVIFVENEFPCLLVSPDVAPNEVEHLPDVHSDLLVETKPKFVNENVFHGENKENNISIKVEHDMNVVCNMLELRDCHVIRDRDIRKHVRNYMCNMFDYISSEFALNVLNSLLIKIFVIVGMLFSLCFENVIPCDYVSSACASYRNNIVSFIFFVLALCGCWISWNPQLLPDACLRGLLTCVVLVNSFVMVLVLNSRTDW</sequence>
<dbReference type="GO" id="GO:0016787">
    <property type="term" value="F:hydrolase activity"/>
    <property type="evidence" value="ECO:0007669"/>
    <property type="project" value="UniProtKB-KW"/>
</dbReference>
<dbReference type="GO" id="GO:0046872">
    <property type="term" value="F:metal ion binding"/>
    <property type="evidence" value="ECO:0007669"/>
    <property type="project" value="UniProtKB-KW"/>
</dbReference>
<dbReference type="InterPro" id="IPR057670">
    <property type="entry name" value="SH3_retrovirus"/>
</dbReference>
<evidence type="ECO:0000256" key="10">
    <source>
        <dbReference type="SAM" id="Phobius"/>
    </source>
</evidence>
<evidence type="ECO:0000256" key="2">
    <source>
        <dbReference type="ARBA" id="ARBA00022723"/>
    </source>
</evidence>
<evidence type="ECO:0000256" key="7">
    <source>
        <dbReference type="ARBA" id="ARBA00022918"/>
    </source>
</evidence>
<dbReference type="PANTHER" id="PTHR42648">
    <property type="entry name" value="TRANSPOSASE, PUTATIVE-RELATED"/>
    <property type="match status" value="1"/>
</dbReference>
<evidence type="ECO:0000256" key="4">
    <source>
        <dbReference type="ARBA" id="ARBA00022801"/>
    </source>
</evidence>
<evidence type="ECO:0000256" key="1">
    <source>
        <dbReference type="ARBA" id="ARBA00022722"/>
    </source>
</evidence>
<feature type="transmembrane region" description="Helical" evidence="10">
    <location>
        <begin position="302"/>
        <end position="319"/>
    </location>
</feature>
<keyword evidence="7" id="KW-0695">RNA-directed DNA polymerase</keyword>
<evidence type="ECO:0000256" key="6">
    <source>
        <dbReference type="ARBA" id="ARBA00022908"/>
    </source>
</evidence>
<keyword evidence="8" id="KW-0239">DNA-directed DNA polymerase</keyword>